<dbReference type="AlphaFoldDB" id="A0AAW0BGI4"/>
<comment type="caution">
    <text evidence="3">The sequence shown here is derived from an EMBL/GenBank/DDBJ whole genome shotgun (WGS) entry which is preliminary data.</text>
</comment>
<proteinExistence type="predicted"/>
<accession>A0AAW0BGI4</accession>
<sequence length="416" mass="46217">MPLLPFATHIAQLKWSPSRRPLAAPPSLPPTITEQLSIEIYELIIDNIDDTRTLLACSLVCRSWAPRSRCRLSERMVCRTVPLVRYDTTFGFPITCAAVLDDADTPDIIFGSKNGIYRTVSINHTASRLLRIQDVSQIEVLPDADLVLCLAGSSVLTLSLAALLASSAHPTQIWRRVACLAVRRSAAVAEPHRVCVLETSSLSATLKVYDVNVNNNPTGQGAAAAFTQDTPLETIAIRFLSRTEILATLKKGFAVQKGFEITDLSTSHTRALLDSRDPTYQALSVKNCKPITVFRVSHYLACYDKLAFFIGHDGKGLENGPALKWIQILNSESRTWKLCFLILKHVLVTHAALHDRYLFAFCSNCVEVWNIVTFERVQRIIGPYDRLNTEGEEEKITGLSLLSGDIQQISFMDSEM</sequence>
<keyword evidence="1" id="KW-0344">Guanine-nucleotide releasing factor</keyword>
<dbReference type="EMBL" id="JAWWNJ010000034">
    <property type="protein sequence ID" value="KAK7024986.1"/>
    <property type="molecule type" value="Genomic_DNA"/>
</dbReference>
<dbReference type="InterPro" id="IPR036047">
    <property type="entry name" value="F-box-like_dom_sf"/>
</dbReference>
<organism evidence="3 4">
    <name type="scientific">Favolaschia claudopus</name>
    <dbReference type="NCBI Taxonomy" id="2862362"/>
    <lineage>
        <taxon>Eukaryota</taxon>
        <taxon>Fungi</taxon>
        <taxon>Dikarya</taxon>
        <taxon>Basidiomycota</taxon>
        <taxon>Agaricomycotina</taxon>
        <taxon>Agaricomycetes</taxon>
        <taxon>Agaricomycetidae</taxon>
        <taxon>Agaricales</taxon>
        <taxon>Marasmiineae</taxon>
        <taxon>Mycenaceae</taxon>
        <taxon>Favolaschia</taxon>
    </lineage>
</organism>
<dbReference type="PANTHER" id="PTHR46572">
    <property type="entry name" value="RHO1 GDP-GTP EXCHANGE PROTEIN 1-RELATED"/>
    <property type="match status" value="1"/>
</dbReference>
<dbReference type="GO" id="GO:0005085">
    <property type="term" value="F:guanyl-nucleotide exchange factor activity"/>
    <property type="evidence" value="ECO:0007669"/>
    <property type="project" value="UniProtKB-KW"/>
</dbReference>
<dbReference type="InterPro" id="IPR001180">
    <property type="entry name" value="CNH_dom"/>
</dbReference>
<reference evidence="3 4" key="1">
    <citation type="journal article" date="2024" name="J Genomics">
        <title>Draft genome sequencing and assembly of Favolaschia claudopus CIRM-BRFM 2984 isolated from oak limbs.</title>
        <authorList>
            <person name="Navarro D."/>
            <person name="Drula E."/>
            <person name="Chaduli D."/>
            <person name="Cazenave R."/>
            <person name="Ahrendt S."/>
            <person name="Wang J."/>
            <person name="Lipzen A."/>
            <person name="Daum C."/>
            <person name="Barry K."/>
            <person name="Grigoriev I.V."/>
            <person name="Favel A."/>
            <person name="Rosso M.N."/>
            <person name="Martin F."/>
        </authorList>
    </citation>
    <scope>NUCLEOTIDE SEQUENCE [LARGE SCALE GENOMIC DNA]</scope>
    <source>
        <strain evidence="3 4">CIRM-BRFM 2984</strain>
    </source>
</reference>
<dbReference type="Proteomes" id="UP001362999">
    <property type="component" value="Unassembled WGS sequence"/>
</dbReference>
<evidence type="ECO:0000256" key="1">
    <source>
        <dbReference type="ARBA" id="ARBA00022658"/>
    </source>
</evidence>
<dbReference type="PANTHER" id="PTHR46572:SF2">
    <property type="entry name" value="RHO1 GDP-GTP EXCHANGE PROTEIN 1-RELATED"/>
    <property type="match status" value="1"/>
</dbReference>
<dbReference type="Pfam" id="PF00780">
    <property type="entry name" value="CNH"/>
    <property type="match status" value="1"/>
</dbReference>
<dbReference type="PROSITE" id="PS50219">
    <property type="entry name" value="CNH"/>
    <property type="match status" value="1"/>
</dbReference>
<gene>
    <name evidence="3" type="ORF">R3P38DRAFT_2530617</name>
</gene>
<dbReference type="InterPro" id="IPR052233">
    <property type="entry name" value="Rho-type_GEFs"/>
</dbReference>
<evidence type="ECO:0000313" key="4">
    <source>
        <dbReference type="Proteomes" id="UP001362999"/>
    </source>
</evidence>
<name>A0AAW0BGI4_9AGAR</name>
<evidence type="ECO:0000259" key="2">
    <source>
        <dbReference type="PROSITE" id="PS50219"/>
    </source>
</evidence>
<dbReference type="SUPFAM" id="SSF81383">
    <property type="entry name" value="F-box domain"/>
    <property type="match status" value="1"/>
</dbReference>
<feature type="domain" description="CNH" evidence="2">
    <location>
        <begin position="91"/>
        <end position="395"/>
    </location>
</feature>
<protein>
    <submittedName>
        <fullName evidence="3">Sulfhydryl oxidase</fullName>
    </submittedName>
</protein>
<evidence type="ECO:0000313" key="3">
    <source>
        <dbReference type="EMBL" id="KAK7024986.1"/>
    </source>
</evidence>
<keyword evidence="4" id="KW-1185">Reference proteome</keyword>